<proteinExistence type="predicted"/>
<reference evidence="6 7" key="1">
    <citation type="journal article" date="2010" name="Stand. Genomic Sci.">
        <title>Complete genome sequence of Ignisphaera aggregans type strain (AQ1.S1).</title>
        <authorList>
            <person name="Goker M."/>
            <person name="Held B."/>
            <person name="Lapidus A."/>
            <person name="Nolan M."/>
            <person name="Spring S."/>
            <person name="Yasawong M."/>
            <person name="Lucas S."/>
            <person name="Glavina Del Rio T."/>
            <person name="Tice H."/>
            <person name="Cheng J.F."/>
            <person name="Goodwin L."/>
            <person name="Tapia R."/>
            <person name="Pitluck S."/>
            <person name="Liolios K."/>
            <person name="Ivanova N."/>
            <person name="Mavromatis K."/>
            <person name="Mikhailova N."/>
            <person name="Pati A."/>
            <person name="Chen A."/>
            <person name="Palaniappan K."/>
            <person name="Brambilla E."/>
            <person name="Land M."/>
            <person name="Hauser L."/>
            <person name="Chang Y.J."/>
            <person name="Jeffries C.D."/>
            <person name="Brettin T."/>
            <person name="Detter J.C."/>
            <person name="Han C."/>
            <person name="Rohde M."/>
            <person name="Sikorski J."/>
            <person name="Woyke T."/>
            <person name="Bristow J."/>
            <person name="Eisen J.A."/>
            <person name="Markowitz V."/>
            <person name="Hugenholtz P."/>
            <person name="Kyrpides N.C."/>
            <person name="Klenk H.P."/>
        </authorList>
    </citation>
    <scope>NUCLEOTIDE SEQUENCE [LARGE SCALE GENOMIC DNA]</scope>
    <source>
        <strain evidence="7">DSM 17230 / JCM 13409 / AQ1.S1</strain>
    </source>
</reference>
<keyword evidence="1" id="KW-0805">Transcription regulation</keyword>
<dbReference type="AlphaFoldDB" id="E0SRD6"/>
<dbReference type="InterPro" id="IPR000485">
    <property type="entry name" value="AsnC-type_HTH_dom"/>
</dbReference>
<sequence>MVELDEIDILILRLVIHDCSLSVREISRLLQKSPTTIAKKIQRLRDSGVIERCEAILDYKKLGYNIMALILINVEGAHIEDVEKMLSSEPNVRAVYDITGEFDVAIIALFRDVDELDRFVKRLLKNPYVKRSVTNVIFKAVKDGVNIDVFG</sequence>
<keyword evidence="7" id="KW-1185">Reference proteome</keyword>
<dbReference type="Gene3D" id="3.30.70.920">
    <property type="match status" value="1"/>
</dbReference>
<evidence type="ECO:0000313" key="6">
    <source>
        <dbReference type="EMBL" id="ADM28390.1"/>
    </source>
</evidence>
<dbReference type="BioCyc" id="IAGG583356:GHAH-1580-MONOMER"/>
<dbReference type="PANTHER" id="PTHR30154">
    <property type="entry name" value="LEUCINE-RESPONSIVE REGULATORY PROTEIN"/>
    <property type="match status" value="1"/>
</dbReference>
<dbReference type="GO" id="GO:0005829">
    <property type="term" value="C:cytosol"/>
    <property type="evidence" value="ECO:0007669"/>
    <property type="project" value="TreeGrafter"/>
</dbReference>
<dbReference type="KEGG" id="iag:Igag_1588"/>
<accession>E0SRD6</accession>
<evidence type="ECO:0000256" key="2">
    <source>
        <dbReference type="ARBA" id="ARBA00023125"/>
    </source>
</evidence>
<dbReference type="InterPro" id="IPR011008">
    <property type="entry name" value="Dimeric_a/b-barrel"/>
</dbReference>
<dbReference type="InterPro" id="IPR036388">
    <property type="entry name" value="WH-like_DNA-bd_sf"/>
</dbReference>
<comment type="pathway">
    <text evidence="4">Amino-acid biosynthesis.</text>
</comment>
<dbReference type="InterPro" id="IPR019888">
    <property type="entry name" value="Tscrpt_reg_AsnC-like"/>
</dbReference>
<feature type="domain" description="HTH asnC-type" evidence="5">
    <location>
        <begin position="4"/>
        <end position="65"/>
    </location>
</feature>
<dbReference type="PROSITE" id="PS50956">
    <property type="entry name" value="HTH_ASNC_2"/>
    <property type="match status" value="1"/>
</dbReference>
<dbReference type="EMBL" id="CP002098">
    <property type="protein sequence ID" value="ADM28390.1"/>
    <property type="molecule type" value="Genomic_DNA"/>
</dbReference>
<dbReference type="SUPFAM" id="SSF46785">
    <property type="entry name" value="Winged helix' DNA-binding domain"/>
    <property type="match status" value="1"/>
</dbReference>
<dbReference type="InterPro" id="IPR036390">
    <property type="entry name" value="WH_DNA-bd_sf"/>
</dbReference>
<evidence type="ECO:0000256" key="3">
    <source>
        <dbReference type="ARBA" id="ARBA00023163"/>
    </source>
</evidence>
<dbReference type="Gene3D" id="1.10.10.10">
    <property type="entry name" value="Winged helix-like DNA-binding domain superfamily/Winged helix DNA-binding domain"/>
    <property type="match status" value="1"/>
</dbReference>
<evidence type="ECO:0000256" key="4">
    <source>
        <dbReference type="ARBA" id="ARBA00029440"/>
    </source>
</evidence>
<keyword evidence="2" id="KW-0238">DNA-binding</keyword>
<dbReference type="GO" id="GO:0043200">
    <property type="term" value="P:response to amino acid"/>
    <property type="evidence" value="ECO:0007669"/>
    <property type="project" value="TreeGrafter"/>
</dbReference>
<dbReference type="Pfam" id="PF01037">
    <property type="entry name" value="AsnC_trans_reg"/>
    <property type="match status" value="1"/>
</dbReference>
<dbReference type="PRINTS" id="PR00033">
    <property type="entry name" value="HTHASNC"/>
</dbReference>
<dbReference type="PANTHER" id="PTHR30154:SF34">
    <property type="entry name" value="TRANSCRIPTIONAL REGULATOR AZLB"/>
    <property type="match status" value="1"/>
</dbReference>
<dbReference type="CDD" id="cd00090">
    <property type="entry name" value="HTH_ARSR"/>
    <property type="match status" value="1"/>
</dbReference>
<gene>
    <name evidence="6" type="ordered locus">Igag_1588</name>
</gene>
<evidence type="ECO:0000313" key="7">
    <source>
        <dbReference type="Proteomes" id="UP000001304"/>
    </source>
</evidence>
<protein>
    <submittedName>
        <fullName evidence="6">Transcriptional regulator, AsnC family</fullName>
    </submittedName>
</protein>
<evidence type="ECO:0000256" key="1">
    <source>
        <dbReference type="ARBA" id="ARBA00023015"/>
    </source>
</evidence>
<dbReference type="SUPFAM" id="SSF54909">
    <property type="entry name" value="Dimeric alpha+beta barrel"/>
    <property type="match status" value="1"/>
</dbReference>
<evidence type="ECO:0000259" key="5">
    <source>
        <dbReference type="PROSITE" id="PS50956"/>
    </source>
</evidence>
<dbReference type="Proteomes" id="UP000001304">
    <property type="component" value="Chromosome"/>
</dbReference>
<keyword evidence="3" id="KW-0804">Transcription</keyword>
<dbReference type="HOGENOM" id="CLU_091233_5_4_2"/>
<name>E0SRD6_IGNAA</name>
<dbReference type="InterPro" id="IPR011991">
    <property type="entry name" value="ArsR-like_HTH"/>
</dbReference>
<dbReference type="SMART" id="SM00344">
    <property type="entry name" value="HTH_ASNC"/>
    <property type="match status" value="1"/>
</dbReference>
<dbReference type="InterPro" id="IPR019887">
    <property type="entry name" value="Tscrpt_reg_AsnC/Lrp_C"/>
</dbReference>
<organism evidence="6 7">
    <name type="scientific">Ignisphaera aggregans (strain DSM 17230 / JCM 13409 / AQ1.S1)</name>
    <dbReference type="NCBI Taxonomy" id="583356"/>
    <lineage>
        <taxon>Archaea</taxon>
        <taxon>Thermoproteota</taxon>
        <taxon>Thermoprotei</taxon>
        <taxon>Desulfurococcales</taxon>
        <taxon>Desulfurococcaceae</taxon>
        <taxon>Ignisphaera</taxon>
    </lineage>
</organism>
<dbReference type="STRING" id="583356.Igag_1588"/>
<dbReference type="GO" id="GO:0043565">
    <property type="term" value="F:sequence-specific DNA binding"/>
    <property type="evidence" value="ECO:0007669"/>
    <property type="project" value="InterPro"/>
</dbReference>
<dbReference type="Pfam" id="PF13412">
    <property type="entry name" value="HTH_24"/>
    <property type="match status" value="1"/>
</dbReference>